<dbReference type="InterPro" id="IPR041602">
    <property type="entry name" value="Quercetinase_C"/>
</dbReference>
<dbReference type="SUPFAM" id="SSF51182">
    <property type="entry name" value="RmlC-like cupins"/>
    <property type="match status" value="1"/>
</dbReference>
<dbReference type="InterPro" id="IPR012093">
    <property type="entry name" value="Pirin"/>
</dbReference>
<evidence type="ECO:0000259" key="5">
    <source>
        <dbReference type="Pfam" id="PF17954"/>
    </source>
</evidence>
<name>G2KPP9_MICAA</name>
<feature type="binding site" evidence="2">
    <location>
        <position position="101"/>
    </location>
    <ligand>
        <name>Fe cation</name>
        <dbReference type="ChEBI" id="CHEBI:24875"/>
    </ligand>
</feature>
<keyword evidence="2" id="KW-0479">Metal-binding</keyword>
<dbReference type="InterPro" id="IPR003829">
    <property type="entry name" value="Pirin_N_dom"/>
</dbReference>
<dbReference type="HOGENOM" id="CLU_064194_2_2_5"/>
<dbReference type="Proteomes" id="UP000009286">
    <property type="component" value="Chromosome"/>
</dbReference>
<feature type="binding site" evidence="2">
    <location>
        <position position="103"/>
    </location>
    <ligand>
        <name>Fe cation</name>
        <dbReference type="ChEBI" id="CHEBI:24875"/>
    </ligand>
</feature>
<comment type="cofactor">
    <cofactor evidence="2">
        <name>Fe cation</name>
        <dbReference type="ChEBI" id="CHEBI:24875"/>
    </cofactor>
    <text evidence="2">Binds 1 Fe cation per subunit.</text>
</comment>
<evidence type="ECO:0000259" key="4">
    <source>
        <dbReference type="Pfam" id="PF02678"/>
    </source>
</evidence>
<dbReference type="PIRSF" id="PIRSF006232">
    <property type="entry name" value="Pirin"/>
    <property type="match status" value="1"/>
</dbReference>
<keyword evidence="7" id="KW-1185">Reference proteome</keyword>
<accession>G2KPP9</accession>
<keyword evidence="2" id="KW-0408">Iron</keyword>
<dbReference type="Pfam" id="PF17954">
    <property type="entry name" value="Pirin_C_2"/>
    <property type="match status" value="1"/>
</dbReference>
<dbReference type="InterPro" id="IPR011051">
    <property type="entry name" value="RmlC_Cupin_sf"/>
</dbReference>
<feature type="binding site" evidence="2">
    <location>
        <position position="57"/>
    </location>
    <ligand>
        <name>Fe cation</name>
        <dbReference type="ChEBI" id="CHEBI:24875"/>
    </ligand>
</feature>
<dbReference type="KEGG" id="mai:MICA_1550"/>
<dbReference type="OrthoDB" id="9780903at2"/>
<organism evidence="6 7">
    <name type="scientific">Micavibrio aeruginosavorus (strain ARL-13)</name>
    <dbReference type="NCBI Taxonomy" id="856793"/>
    <lineage>
        <taxon>Bacteria</taxon>
        <taxon>Pseudomonadati</taxon>
        <taxon>Bdellovibrionota</taxon>
        <taxon>Bdellovibrionia</taxon>
        <taxon>Bdellovibrionales</taxon>
        <taxon>Pseudobdellovibrionaceae</taxon>
        <taxon>Micavibrio</taxon>
    </lineage>
</organism>
<dbReference type="eggNOG" id="COG1741">
    <property type="taxonomic scope" value="Bacteria"/>
</dbReference>
<feature type="binding site" evidence="2">
    <location>
        <position position="59"/>
    </location>
    <ligand>
        <name>Fe cation</name>
        <dbReference type="ChEBI" id="CHEBI:24875"/>
    </ligand>
</feature>
<dbReference type="PANTHER" id="PTHR43212">
    <property type="entry name" value="QUERCETIN 2,3-DIOXYGENASE"/>
    <property type="match status" value="1"/>
</dbReference>
<gene>
    <name evidence="6" type="ordered locus">MICA_1550</name>
</gene>
<dbReference type="Gene3D" id="2.60.120.10">
    <property type="entry name" value="Jelly Rolls"/>
    <property type="match status" value="2"/>
</dbReference>
<evidence type="ECO:0000313" key="6">
    <source>
        <dbReference type="EMBL" id="AEP09868.1"/>
    </source>
</evidence>
<evidence type="ECO:0000313" key="7">
    <source>
        <dbReference type="Proteomes" id="UP000009286"/>
    </source>
</evidence>
<dbReference type="GO" id="GO:0046872">
    <property type="term" value="F:metal ion binding"/>
    <property type="evidence" value="ECO:0007669"/>
    <property type="project" value="UniProtKB-KW"/>
</dbReference>
<evidence type="ECO:0000256" key="1">
    <source>
        <dbReference type="ARBA" id="ARBA00008416"/>
    </source>
</evidence>
<sequence length="232" mass="25611">MLRKRASGERGPTQTGWLSSKHSFSFGHYYDADHMGFGPLRVMNEDRVTPAAGFGTHPHANMEIISYVLDGELAHKDSMGNGSVIRPGDIQLMSAGTGVRHSEFNNSKDRGVHFLQIWIMPNVENATPSYQQQTFDPADMENKFRVVISPDGADNSLRVNQDARMMAGKFKKGSFSDVPTSSGRRYWLQMARGTANVNSVNLESGDGLAIMDEDKIFVQATSDAEILILDLP</sequence>
<dbReference type="STRING" id="856793.MICA_1550"/>
<dbReference type="PANTHER" id="PTHR43212:SF3">
    <property type="entry name" value="QUERCETIN 2,3-DIOXYGENASE"/>
    <property type="match status" value="1"/>
</dbReference>
<comment type="similarity">
    <text evidence="1 3">Belongs to the pirin family.</text>
</comment>
<dbReference type="InterPro" id="IPR014710">
    <property type="entry name" value="RmlC-like_jellyroll"/>
</dbReference>
<dbReference type="RefSeq" id="WP_014103091.1">
    <property type="nucleotide sequence ID" value="NC_016026.1"/>
</dbReference>
<evidence type="ECO:0000256" key="2">
    <source>
        <dbReference type="PIRSR" id="PIRSR006232-1"/>
    </source>
</evidence>
<dbReference type="CDD" id="cd20311">
    <property type="entry name" value="cupin_Yhhw_C"/>
    <property type="match status" value="1"/>
</dbReference>
<feature type="domain" description="Pirin N-terminal" evidence="4">
    <location>
        <begin position="14"/>
        <end position="119"/>
    </location>
</feature>
<protein>
    <submittedName>
        <fullName evidence="6">Pirin family protein</fullName>
    </submittedName>
</protein>
<dbReference type="Pfam" id="PF02678">
    <property type="entry name" value="Pirin"/>
    <property type="match status" value="1"/>
</dbReference>
<dbReference type="AlphaFoldDB" id="G2KPP9"/>
<dbReference type="EMBL" id="CP002382">
    <property type="protein sequence ID" value="AEP09868.1"/>
    <property type="molecule type" value="Genomic_DNA"/>
</dbReference>
<reference evidence="6 7" key="1">
    <citation type="journal article" date="2011" name="BMC Genomics">
        <title>Genomic insights into an obligate epibiotic bacterial predator: Micavibrio aeruginosavorus ARL-13.</title>
        <authorList>
            <person name="Wang Z."/>
            <person name="Kadouri D."/>
            <person name="Wu M."/>
        </authorList>
    </citation>
    <scope>NUCLEOTIDE SEQUENCE [LARGE SCALE GENOMIC DNA]</scope>
    <source>
        <strain evidence="6 7">ARL-13</strain>
    </source>
</reference>
<feature type="domain" description="Quercetin 2,3-dioxygenase C-terminal cupin" evidence="5">
    <location>
        <begin position="146"/>
        <end position="231"/>
    </location>
</feature>
<evidence type="ECO:0000256" key="3">
    <source>
        <dbReference type="RuleBase" id="RU003457"/>
    </source>
</evidence>
<dbReference type="CDD" id="cd02910">
    <property type="entry name" value="cupin_Yhhw_N"/>
    <property type="match status" value="1"/>
</dbReference>
<proteinExistence type="inferred from homology"/>